<evidence type="ECO:0000256" key="2">
    <source>
        <dbReference type="SAM" id="MobiDB-lite"/>
    </source>
</evidence>
<organism evidence="3 4">
    <name type="scientific">Flemingia macrophylla</name>
    <dbReference type="NCBI Taxonomy" id="520843"/>
    <lineage>
        <taxon>Eukaryota</taxon>
        <taxon>Viridiplantae</taxon>
        <taxon>Streptophyta</taxon>
        <taxon>Embryophyta</taxon>
        <taxon>Tracheophyta</taxon>
        <taxon>Spermatophyta</taxon>
        <taxon>Magnoliopsida</taxon>
        <taxon>eudicotyledons</taxon>
        <taxon>Gunneridae</taxon>
        <taxon>Pentapetalae</taxon>
        <taxon>rosids</taxon>
        <taxon>fabids</taxon>
        <taxon>Fabales</taxon>
        <taxon>Fabaceae</taxon>
        <taxon>Papilionoideae</taxon>
        <taxon>50 kb inversion clade</taxon>
        <taxon>NPAAA clade</taxon>
        <taxon>indigoferoid/millettioid clade</taxon>
        <taxon>Phaseoleae</taxon>
        <taxon>Flemingia</taxon>
    </lineage>
</organism>
<name>A0ABD1NMM3_9FABA</name>
<dbReference type="PANTHER" id="PTHR36790">
    <property type="entry name" value="MYELIN TRANSCRIPTION FACTOR"/>
    <property type="match status" value="1"/>
</dbReference>
<dbReference type="EMBL" id="JBGMDY010000001">
    <property type="protein sequence ID" value="KAL2349341.1"/>
    <property type="molecule type" value="Genomic_DNA"/>
</dbReference>
<dbReference type="Proteomes" id="UP001603857">
    <property type="component" value="Unassembled WGS sequence"/>
</dbReference>
<protein>
    <submittedName>
        <fullName evidence="3">Uncharacterized protein</fullName>
    </submittedName>
</protein>
<sequence>MKTPKQLRMRSGRTPLQLKNCPADPTEPPPKAKSNRRPCLEISARQKEKNPIPASLAEELSAMKKKLERMRGDRERTEKMLEEKQTVLDANMKEIERRGLIQKNVEIEVDRLFRLKELKRRCMRVSPMRTLRDKEREKSVNQPPFPSLHSQSHSQSFAAQCLLPLTPPSLSSLTQTPHTISHS</sequence>
<feature type="region of interest" description="Disordered" evidence="2">
    <location>
        <begin position="1"/>
        <end position="37"/>
    </location>
</feature>
<feature type="compositionally biased region" description="Basic and acidic residues" evidence="2">
    <location>
        <begin position="130"/>
        <end position="139"/>
    </location>
</feature>
<evidence type="ECO:0000313" key="4">
    <source>
        <dbReference type="Proteomes" id="UP001603857"/>
    </source>
</evidence>
<keyword evidence="4" id="KW-1185">Reference proteome</keyword>
<evidence type="ECO:0000313" key="3">
    <source>
        <dbReference type="EMBL" id="KAL2349341.1"/>
    </source>
</evidence>
<feature type="coiled-coil region" evidence="1">
    <location>
        <begin position="60"/>
        <end position="87"/>
    </location>
</feature>
<dbReference type="PANTHER" id="PTHR36790:SF1">
    <property type="entry name" value="MYELIN TRANSCRIPTION FACTOR"/>
    <property type="match status" value="1"/>
</dbReference>
<feature type="compositionally biased region" description="Basic residues" evidence="2">
    <location>
        <begin position="1"/>
        <end position="11"/>
    </location>
</feature>
<dbReference type="AlphaFoldDB" id="A0ABD1NMM3"/>
<comment type="caution">
    <text evidence="3">The sequence shown here is derived from an EMBL/GenBank/DDBJ whole genome shotgun (WGS) entry which is preliminary data.</text>
</comment>
<reference evidence="3 4" key="1">
    <citation type="submission" date="2024-08" db="EMBL/GenBank/DDBJ databases">
        <title>Insights into the chromosomal genome structure of Flemingia macrophylla.</title>
        <authorList>
            <person name="Ding Y."/>
            <person name="Zhao Y."/>
            <person name="Bi W."/>
            <person name="Wu M."/>
            <person name="Zhao G."/>
            <person name="Gong Y."/>
            <person name="Li W."/>
            <person name="Zhang P."/>
        </authorList>
    </citation>
    <scope>NUCLEOTIDE SEQUENCE [LARGE SCALE GENOMIC DNA]</scope>
    <source>
        <strain evidence="3">DYQJB</strain>
        <tissue evidence="3">Leaf</tissue>
    </source>
</reference>
<proteinExistence type="predicted"/>
<accession>A0ABD1NMM3</accession>
<keyword evidence="1" id="KW-0175">Coiled coil</keyword>
<feature type="region of interest" description="Disordered" evidence="2">
    <location>
        <begin position="130"/>
        <end position="153"/>
    </location>
</feature>
<gene>
    <name evidence="3" type="ORF">Fmac_003341</name>
</gene>
<evidence type="ECO:0000256" key="1">
    <source>
        <dbReference type="SAM" id="Coils"/>
    </source>
</evidence>